<reference evidence="3 4" key="1">
    <citation type="submission" date="2016-03" db="EMBL/GenBank/DDBJ databases">
        <title>Cyphomyrmex costatus WGS genome.</title>
        <authorList>
            <person name="Nygaard S."/>
            <person name="Hu H."/>
            <person name="Boomsma J."/>
            <person name="Zhang G."/>
        </authorList>
    </citation>
    <scope>NUCLEOTIDE SEQUENCE [LARGE SCALE GENOMIC DNA]</scope>
    <source>
        <strain evidence="3">MS0001</strain>
        <tissue evidence="3">Whole body</tissue>
    </source>
</reference>
<dbReference type="Proteomes" id="UP000078542">
    <property type="component" value="Unassembled WGS sequence"/>
</dbReference>
<name>A0A195CH90_9HYME</name>
<organism evidence="3 4">
    <name type="scientific">Cyphomyrmex costatus</name>
    <dbReference type="NCBI Taxonomy" id="456900"/>
    <lineage>
        <taxon>Eukaryota</taxon>
        <taxon>Metazoa</taxon>
        <taxon>Ecdysozoa</taxon>
        <taxon>Arthropoda</taxon>
        <taxon>Hexapoda</taxon>
        <taxon>Insecta</taxon>
        <taxon>Pterygota</taxon>
        <taxon>Neoptera</taxon>
        <taxon>Endopterygota</taxon>
        <taxon>Hymenoptera</taxon>
        <taxon>Apocrita</taxon>
        <taxon>Aculeata</taxon>
        <taxon>Formicoidea</taxon>
        <taxon>Formicidae</taxon>
        <taxon>Myrmicinae</taxon>
        <taxon>Cyphomyrmex</taxon>
    </lineage>
</organism>
<feature type="compositionally biased region" description="Low complexity" evidence="1">
    <location>
        <begin position="712"/>
        <end position="731"/>
    </location>
</feature>
<proteinExistence type="predicted"/>
<keyword evidence="4" id="KW-1185">Reference proteome</keyword>
<evidence type="ECO:0000313" key="4">
    <source>
        <dbReference type="Proteomes" id="UP000078542"/>
    </source>
</evidence>
<feature type="domain" description="SANTA" evidence="2">
    <location>
        <begin position="103"/>
        <end position="180"/>
    </location>
</feature>
<evidence type="ECO:0000313" key="3">
    <source>
        <dbReference type="EMBL" id="KYM99448.1"/>
    </source>
</evidence>
<dbReference type="Pfam" id="PF09133">
    <property type="entry name" value="SANTA"/>
    <property type="match status" value="1"/>
</dbReference>
<dbReference type="AlphaFoldDB" id="A0A195CH90"/>
<feature type="region of interest" description="Disordered" evidence="1">
    <location>
        <begin position="370"/>
        <end position="411"/>
    </location>
</feature>
<protein>
    <recommendedName>
        <fullName evidence="2">SANTA domain-containing protein</fullName>
    </recommendedName>
</protein>
<feature type="compositionally biased region" description="Basic and acidic residues" evidence="1">
    <location>
        <begin position="739"/>
        <end position="748"/>
    </location>
</feature>
<accession>A0A195CH90</accession>
<sequence>MTTSSVKAYNDEKDYVDRLTMPPPLGNTIYRTVRESQDRIALSNYKDVSLSDSSICSTMNTYLRNAPTISSNTDDKATVSEYQETYVLPSLIHDSQKKNRVFSKWKVMLNSQYELLIKGTLECGKIARSKPVIRRYSEKCVESKYKNVYILAGNIIDERNGLPDYIRGKFYNGFPDDWENVYQLWRTYVEQGCSVTFRWPTPITDSDDDLKSELTDMTHAYVKNKTITSATKSCIPSFEKNSFIKPFTPFYNTEKGTIAVVQTTDMKSLCDESNKQNFKLDINSPCNSRKVDSLKDILQEDKLNMIINNLADKNCSLEYVNNIVKMLGYVNYAVSYRSESECDNDSISTNNETHKSEAMSIEKSLVCDNNSMNTNKLRNKPTELKSSITEHSIDPGYGSRKTDSNSILPSNASNFKPEYFNNLDKSESEIYAGMPKISIEQVLKTRNSPRKIYKRKVRRKTTYPYTREHVINLTHNTKETKSIHMATNENQKLLSNETYINTENEVETMHNMRKCHKSPISSKSQEEMTFSNDRKMNRNHFEIYDKGKSVTLVQNKHPINAFDAQKNNASQFVSDIDYTINSHVDIDVDTVNSCQTAGGSVTASQAKVSQDIVATKKSNVSSKLHRDFIEQTKNDIVVKSKPTIISSVPVNFKLILSKEKFNKTAEQLPFRIINNDEQNTDIQLLENVNKKFMSKTSNVSKSVVNDSHKKTIVNNPVTNNNKLHNLNSINPTIDPTTEQPKKPSKEQNGIKKTQILTAWIPNVVYYAESKSKLGLTFQGRLVNEAGYITHRKYMTDIVLKRLSSRLIETMDHEIYELSGDLNDNKHIIPKELVKQCRYGCPLKIEQFCLTWKTLQQNNVEEIQKKFHDAPVSSRGRRILPPLSYWTGERILLKDNNPFYNPGNSFSSQKSSFLQINNSRKIQKNTVDIARKTNEQIMPKSMMTSDINKNQFMDSFNLNDYVRSTRTNKNVNSNPQCTMTLRKRSNVTYNYYKDVMQSEDFLSENENSFA</sequence>
<feature type="region of interest" description="Disordered" evidence="1">
    <location>
        <begin position="712"/>
        <end position="748"/>
    </location>
</feature>
<evidence type="ECO:0000256" key="1">
    <source>
        <dbReference type="SAM" id="MobiDB-lite"/>
    </source>
</evidence>
<dbReference type="EMBL" id="KQ977827">
    <property type="protein sequence ID" value="KYM99448.1"/>
    <property type="molecule type" value="Genomic_DNA"/>
</dbReference>
<dbReference type="InterPro" id="IPR015216">
    <property type="entry name" value="SANTA"/>
</dbReference>
<gene>
    <name evidence="3" type="ORF">ALC62_09795</name>
</gene>
<evidence type="ECO:0000259" key="2">
    <source>
        <dbReference type="Pfam" id="PF09133"/>
    </source>
</evidence>